<name>A0A1K2HBD9_9NEIS</name>
<dbReference type="Gene3D" id="3.40.50.1400">
    <property type="match status" value="1"/>
</dbReference>
<dbReference type="SUPFAM" id="SSF53800">
    <property type="entry name" value="Chelatase"/>
    <property type="match status" value="1"/>
</dbReference>
<protein>
    <submittedName>
        <fullName evidence="3">Sirohydrochlorin cobaltochelatase</fullName>
    </submittedName>
</protein>
<keyword evidence="2" id="KW-0456">Lyase</keyword>
<dbReference type="Pfam" id="PF01903">
    <property type="entry name" value="CbiX"/>
    <property type="match status" value="1"/>
</dbReference>
<dbReference type="Proteomes" id="UP000186513">
    <property type="component" value="Unassembled WGS sequence"/>
</dbReference>
<dbReference type="OrthoDB" id="9797895at2"/>
<dbReference type="RefSeq" id="WP_072427661.1">
    <property type="nucleotide sequence ID" value="NZ_FPKR01000004.1"/>
</dbReference>
<dbReference type="GO" id="GO:0046872">
    <property type="term" value="F:metal ion binding"/>
    <property type="evidence" value="ECO:0007669"/>
    <property type="project" value="UniProtKB-KW"/>
</dbReference>
<dbReference type="AlphaFoldDB" id="A0A1K2HBD9"/>
<keyword evidence="1" id="KW-0479">Metal-binding</keyword>
<dbReference type="InterPro" id="IPR050963">
    <property type="entry name" value="Sirohydro_Cobaltochel/CbiX"/>
</dbReference>
<organism evidence="3 4">
    <name type="scientific">Chitinimonas taiwanensis DSM 18899</name>
    <dbReference type="NCBI Taxonomy" id="1121279"/>
    <lineage>
        <taxon>Bacteria</taxon>
        <taxon>Pseudomonadati</taxon>
        <taxon>Pseudomonadota</taxon>
        <taxon>Betaproteobacteria</taxon>
        <taxon>Neisseriales</taxon>
        <taxon>Chitinibacteraceae</taxon>
        <taxon>Chitinimonas</taxon>
    </lineage>
</organism>
<evidence type="ECO:0000313" key="4">
    <source>
        <dbReference type="Proteomes" id="UP000186513"/>
    </source>
</evidence>
<dbReference type="GO" id="GO:0016829">
    <property type="term" value="F:lyase activity"/>
    <property type="evidence" value="ECO:0007669"/>
    <property type="project" value="UniProtKB-KW"/>
</dbReference>
<keyword evidence="4" id="KW-1185">Reference proteome</keyword>
<proteinExistence type="predicted"/>
<evidence type="ECO:0000256" key="1">
    <source>
        <dbReference type="ARBA" id="ARBA00022723"/>
    </source>
</evidence>
<dbReference type="InterPro" id="IPR002762">
    <property type="entry name" value="CbiX-like"/>
</dbReference>
<sequence length="122" mass="13343">MPAQRALILFAHGARDPQWAEPFQRLAALLQDRQTESRVSLAFLELMTPSLADCVAEQVAAGITHITIVPAFMARGSHLRRDLPLLIEELAARHPQIELQVTAALGEAEPVLAAMADWIASQ</sequence>
<reference evidence="3 4" key="1">
    <citation type="submission" date="2016-11" db="EMBL/GenBank/DDBJ databases">
        <authorList>
            <person name="Jaros S."/>
            <person name="Januszkiewicz K."/>
            <person name="Wedrychowicz H."/>
        </authorList>
    </citation>
    <scope>NUCLEOTIDE SEQUENCE [LARGE SCALE GENOMIC DNA]</scope>
    <source>
        <strain evidence="3 4">DSM 18899</strain>
    </source>
</reference>
<accession>A0A1K2HBD9</accession>
<dbReference type="EMBL" id="FPKR01000004">
    <property type="protein sequence ID" value="SFZ74132.1"/>
    <property type="molecule type" value="Genomic_DNA"/>
</dbReference>
<dbReference type="PANTHER" id="PTHR33542">
    <property type="entry name" value="SIROHYDROCHLORIN FERROCHELATASE, CHLOROPLASTIC"/>
    <property type="match status" value="1"/>
</dbReference>
<evidence type="ECO:0000256" key="2">
    <source>
        <dbReference type="ARBA" id="ARBA00023239"/>
    </source>
</evidence>
<gene>
    <name evidence="3" type="ORF">SAMN02745887_01125</name>
</gene>
<dbReference type="STRING" id="1121279.SAMN02745887_01125"/>
<dbReference type="PANTHER" id="PTHR33542:SF3">
    <property type="entry name" value="SIROHYDROCHLORIN FERROCHELATASE, CHLOROPLASTIC"/>
    <property type="match status" value="1"/>
</dbReference>
<evidence type="ECO:0000313" key="3">
    <source>
        <dbReference type="EMBL" id="SFZ74132.1"/>
    </source>
</evidence>
<dbReference type="CDD" id="cd03416">
    <property type="entry name" value="CbiX_SirB_N"/>
    <property type="match status" value="1"/>
</dbReference>